<gene>
    <name evidence="2" type="ORF">Scep_005392</name>
</gene>
<dbReference type="PANTHER" id="PTHR37723">
    <property type="entry name" value="PROTEIN FAR-RED ELONGATED HYPOCOTYL 1"/>
    <property type="match status" value="1"/>
</dbReference>
<evidence type="ECO:0000313" key="2">
    <source>
        <dbReference type="EMBL" id="KAK9158818.1"/>
    </source>
</evidence>
<accession>A0AAP0KU74</accession>
<dbReference type="GO" id="GO:0051457">
    <property type="term" value="P:maintenance of protein location in nucleus"/>
    <property type="evidence" value="ECO:0007669"/>
    <property type="project" value="TreeGrafter"/>
</dbReference>
<feature type="region of interest" description="Disordered" evidence="1">
    <location>
        <begin position="60"/>
        <end position="153"/>
    </location>
</feature>
<dbReference type="PANTHER" id="PTHR37723:SF1">
    <property type="entry name" value="PROTEIN FAR-RED-ELONGATED HYPOCOTYL 1-LIKE"/>
    <property type="match status" value="1"/>
</dbReference>
<keyword evidence="3" id="KW-1185">Reference proteome</keyword>
<dbReference type="Proteomes" id="UP001419268">
    <property type="component" value="Unassembled WGS sequence"/>
</dbReference>
<feature type="compositionally biased region" description="Polar residues" evidence="1">
    <location>
        <begin position="62"/>
        <end position="88"/>
    </location>
</feature>
<dbReference type="GO" id="GO:0009639">
    <property type="term" value="P:response to red or far red light"/>
    <property type="evidence" value="ECO:0007669"/>
    <property type="project" value="InterPro"/>
</dbReference>
<evidence type="ECO:0000256" key="1">
    <source>
        <dbReference type="SAM" id="MobiDB-lite"/>
    </source>
</evidence>
<sequence>MDQTNEDPSEICSYNVNQVIHEGIGDLNKKRKILDELLGSPPAKAKWRFRDEGYCFEHSEMDSNSMVGETNSASSPSTESTTYQTELPKSSLSSFNQSSSFASQSFTSSGRESNSSLKDSVSSSDSTSMEEEEEEEKEEEEESPMLKGQGLLGNYADHSYSEHEIEEFLDMKSEELVLYSTNAATSDLYVLSSGRWNINKGNPHILFSFQSNETKDSRTAVIVEPMLSDSSLFVS</sequence>
<feature type="compositionally biased region" description="Low complexity" evidence="1">
    <location>
        <begin position="90"/>
        <end position="127"/>
    </location>
</feature>
<dbReference type="AlphaFoldDB" id="A0AAP0KU74"/>
<dbReference type="GO" id="GO:0016607">
    <property type="term" value="C:nuclear speck"/>
    <property type="evidence" value="ECO:0007669"/>
    <property type="project" value="TreeGrafter"/>
</dbReference>
<dbReference type="GO" id="GO:0005737">
    <property type="term" value="C:cytoplasm"/>
    <property type="evidence" value="ECO:0007669"/>
    <property type="project" value="TreeGrafter"/>
</dbReference>
<dbReference type="EMBL" id="JBBNAG010000002">
    <property type="protein sequence ID" value="KAK9158818.1"/>
    <property type="molecule type" value="Genomic_DNA"/>
</dbReference>
<dbReference type="InterPro" id="IPR037766">
    <property type="entry name" value="FHY1"/>
</dbReference>
<name>A0AAP0KU74_9MAGN</name>
<feature type="compositionally biased region" description="Acidic residues" evidence="1">
    <location>
        <begin position="128"/>
        <end position="143"/>
    </location>
</feature>
<protein>
    <submittedName>
        <fullName evidence="2">Uncharacterized protein</fullName>
    </submittedName>
</protein>
<proteinExistence type="predicted"/>
<dbReference type="GO" id="GO:0061608">
    <property type="term" value="F:nuclear import signal receptor activity"/>
    <property type="evidence" value="ECO:0007669"/>
    <property type="project" value="TreeGrafter"/>
</dbReference>
<comment type="caution">
    <text evidence="2">The sequence shown here is derived from an EMBL/GenBank/DDBJ whole genome shotgun (WGS) entry which is preliminary data.</text>
</comment>
<organism evidence="2 3">
    <name type="scientific">Stephania cephalantha</name>
    <dbReference type="NCBI Taxonomy" id="152367"/>
    <lineage>
        <taxon>Eukaryota</taxon>
        <taxon>Viridiplantae</taxon>
        <taxon>Streptophyta</taxon>
        <taxon>Embryophyta</taxon>
        <taxon>Tracheophyta</taxon>
        <taxon>Spermatophyta</taxon>
        <taxon>Magnoliopsida</taxon>
        <taxon>Ranunculales</taxon>
        <taxon>Menispermaceae</taxon>
        <taxon>Menispermoideae</taxon>
        <taxon>Cissampelideae</taxon>
        <taxon>Stephania</taxon>
    </lineage>
</organism>
<evidence type="ECO:0000313" key="3">
    <source>
        <dbReference type="Proteomes" id="UP001419268"/>
    </source>
</evidence>
<reference evidence="2 3" key="1">
    <citation type="submission" date="2024-01" db="EMBL/GenBank/DDBJ databases">
        <title>Genome assemblies of Stephania.</title>
        <authorList>
            <person name="Yang L."/>
        </authorList>
    </citation>
    <scope>NUCLEOTIDE SEQUENCE [LARGE SCALE GENOMIC DNA]</scope>
    <source>
        <strain evidence="2">JXDWG</strain>
        <tissue evidence="2">Leaf</tissue>
    </source>
</reference>